<dbReference type="STRING" id="1817824.A2751_04725"/>
<dbReference type="Proteomes" id="UP000176864">
    <property type="component" value="Unassembled WGS sequence"/>
</dbReference>
<evidence type="ECO:0000313" key="2">
    <source>
        <dbReference type="Proteomes" id="UP000176864"/>
    </source>
</evidence>
<evidence type="ECO:0000313" key="1">
    <source>
        <dbReference type="EMBL" id="OGE79266.1"/>
    </source>
</evidence>
<dbReference type="GO" id="GO:0019441">
    <property type="term" value="P:L-tryptophan catabolic process to kynurenine"/>
    <property type="evidence" value="ECO:0007669"/>
    <property type="project" value="InterPro"/>
</dbReference>
<dbReference type="GO" id="GO:0046872">
    <property type="term" value="F:metal ion binding"/>
    <property type="evidence" value="ECO:0007669"/>
    <property type="project" value="InterPro"/>
</dbReference>
<dbReference type="AlphaFoldDB" id="A0A1F5NNK2"/>
<sequence>MKCPFHGTVVSVSAYEQYLRLAEVLTLQGMPNDHVHRDQHLVTIVDQCEGSWLYLLRMDTGNLEKVSRYGEIIAFLHSFLRCISPQTLSAIRQTVKREAELNKLVSLLERQQLLPGELVFLVAHWTSELFFTRTDIDLKYLAKLLDPNIIARIMRRLLEFVPLRIEIPRLLRKLSRLDDVSSALMLANRISKCLRLNTQLLAILNDFLSVEEFNNLRKEKLSNGSGIDSPGASGTKNSARELMAVTKKRKLNPEIIEAMDDISRAWCDWGITHARLAKNKLGKDGVGLQGRTIPDLERRAKAPLLSVPHLAVARARRAIVKFFQNAA</sequence>
<dbReference type="EMBL" id="MFEK01000006">
    <property type="protein sequence ID" value="OGE79266.1"/>
    <property type="molecule type" value="Genomic_DNA"/>
</dbReference>
<organism evidence="1 2">
    <name type="scientific">Candidatus Doudnabacteria bacterium RIFCSPHIGHO2_01_FULL_46_14</name>
    <dbReference type="NCBI Taxonomy" id="1817824"/>
    <lineage>
        <taxon>Bacteria</taxon>
        <taxon>Candidatus Doudnaibacteriota</taxon>
    </lineage>
</organism>
<proteinExistence type="predicted"/>
<reference evidence="1 2" key="1">
    <citation type="journal article" date="2016" name="Nat. Commun.">
        <title>Thousands of microbial genomes shed light on interconnected biogeochemical processes in an aquifer system.</title>
        <authorList>
            <person name="Anantharaman K."/>
            <person name="Brown C.T."/>
            <person name="Hug L.A."/>
            <person name="Sharon I."/>
            <person name="Castelle C.J."/>
            <person name="Probst A.J."/>
            <person name="Thomas B.C."/>
            <person name="Singh A."/>
            <person name="Wilkins M.J."/>
            <person name="Karaoz U."/>
            <person name="Brodie E.L."/>
            <person name="Williams K.H."/>
            <person name="Hubbard S.S."/>
            <person name="Banfield J.F."/>
        </authorList>
    </citation>
    <scope>NUCLEOTIDE SEQUENCE [LARGE SCALE GENOMIC DNA]</scope>
</reference>
<dbReference type="SUPFAM" id="SSF140959">
    <property type="entry name" value="Indolic compounds 2,3-dioxygenase-like"/>
    <property type="match status" value="1"/>
</dbReference>
<name>A0A1F5NNK2_9BACT</name>
<gene>
    <name evidence="1" type="ORF">A2751_04725</name>
</gene>
<dbReference type="InterPro" id="IPR037217">
    <property type="entry name" value="Trp/Indoleamine_2_3_dOase-like"/>
</dbReference>
<dbReference type="GO" id="GO:0020037">
    <property type="term" value="F:heme binding"/>
    <property type="evidence" value="ECO:0007669"/>
    <property type="project" value="InterPro"/>
</dbReference>
<accession>A0A1F5NNK2</accession>
<protein>
    <submittedName>
        <fullName evidence="1">Uncharacterized protein</fullName>
    </submittedName>
</protein>
<comment type="caution">
    <text evidence="1">The sequence shown here is derived from an EMBL/GenBank/DDBJ whole genome shotgun (WGS) entry which is preliminary data.</text>
</comment>
<dbReference type="Gene3D" id="1.20.58.480">
    <property type="match status" value="1"/>
</dbReference>